<evidence type="ECO:0000313" key="3">
    <source>
        <dbReference type="Proteomes" id="UP001055219"/>
    </source>
</evidence>
<organism evidence="2 3">
    <name type="scientific">Emericellopsis cladophorae</name>
    <dbReference type="NCBI Taxonomy" id="2686198"/>
    <lineage>
        <taxon>Eukaryota</taxon>
        <taxon>Fungi</taxon>
        <taxon>Dikarya</taxon>
        <taxon>Ascomycota</taxon>
        <taxon>Pezizomycotina</taxon>
        <taxon>Sordariomycetes</taxon>
        <taxon>Hypocreomycetidae</taxon>
        <taxon>Hypocreales</taxon>
        <taxon>Bionectriaceae</taxon>
        <taxon>Emericellopsis</taxon>
    </lineage>
</organism>
<dbReference type="InterPro" id="IPR001853">
    <property type="entry name" value="DSBA-like_thioredoxin_dom"/>
</dbReference>
<feature type="domain" description="DSBA-like thioredoxin" evidence="1">
    <location>
        <begin position="14"/>
        <end position="115"/>
    </location>
</feature>
<evidence type="ECO:0000259" key="1">
    <source>
        <dbReference type="Pfam" id="PF01323"/>
    </source>
</evidence>
<proteinExistence type="predicted"/>
<reference evidence="2" key="1">
    <citation type="journal article" date="2021" name="J Fungi (Basel)">
        <title>Genomic and Metabolomic Analyses of the Marine Fungus Emericellopsis cladophorae: Insights into Saltwater Adaptability Mechanisms and Its Biosynthetic Potential.</title>
        <authorList>
            <person name="Goncalves M.F.M."/>
            <person name="Hilario S."/>
            <person name="Van de Peer Y."/>
            <person name="Esteves A.C."/>
            <person name="Alves A."/>
        </authorList>
    </citation>
    <scope>NUCLEOTIDE SEQUENCE</scope>
    <source>
        <strain evidence="2">MUM 19.33</strain>
    </source>
</reference>
<dbReference type="AlphaFoldDB" id="A0A9Q0BDK3"/>
<dbReference type="GeneID" id="75829902"/>
<dbReference type="PANTHER" id="PTHR42943">
    <property type="entry name" value="GLUTATHIONE S-TRANSFERASE KAPPA"/>
    <property type="match status" value="1"/>
</dbReference>
<keyword evidence="3" id="KW-1185">Reference proteome</keyword>
<reference evidence="2" key="2">
    <citation type="submission" date="2022-07" db="EMBL/GenBank/DDBJ databases">
        <authorList>
            <person name="Goncalves M.F.M."/>
            <person name="Hilario S."/>
            <person name="Van De Peer Y."/>
            <person name="Esteves A.C."/>
            <person name="Alves A."/>
        </authorList>
    </citation>
    <scope>NUCLEOTIDE SEQUENCE</scope>
    <source>
        <strain evidence="2">MUM 19.33</strain>
    </source>
</reference>
<protein>
    <submittedName>
        <fullName evidence="2">Glutathione S-transferase kappa-like protein</fullName>
    </submittedName>
</protein>
<accession>A0A9Q0BDK3</accession>
<dbReference type="OrthoDB" id="4664297at2759"/>
<dbReference type="Pfam" id="PF01323">
    <property type="entry name" value="DSBA"/>
    <property type="match status" value="1"/>
</dbReference>
<dbReference type="GO" id="GO:0004602">
    <property type="term" value="F:glutathione peroxidase activity"/>
    <property type="evidence" value="ECO:0007669"/>
    <property type="project" value="TreeGrafter"/>
</dbReference>
<dbReference type="GO" id="GO:0005739">
    <property type="term" value="C:mitochondrion"/>
    <property type="evidence" value="ECO:0007669"/>
    <property type="project" value="TreeGrafter"/>
</dbReference>
<comment type="caution">
    <text evidence="2">The sequence shown here is derived from an EMBL/GenBank/DDBJ whole genome shotgun (WGS) entry which is preliminary data.</text>
</comment>
<sequence>MRALATLGSTNQSSLTSALDALWEEFFVHHARTEEPAELRRILSKALESQGLADEILRRAASANADGGKAILTANTEEAFHNGAFGVPWLVCTRSDGQQESFWGVDHLGRLAAFLELDKPAAGKWISLL</sequence>
<dbReference type="RefSeq" id="XP_051362838.1">
    <property type="nucleotide sequence ID" value="XM_051505665.1"/>
</dbReference>
<dbReference type="SUPFAM" id="SSF52833">
    <property type="entry name" value="Thioredoxin-like"/>
    <property type="match status" value="1"/>
</dbReference>
<dbReference type="InterPro" id="IPR036249">
    <property type="entry name" value="Thioredoxin-like_sf"/>
</dbReference>
<evidence type="ECO:0000313" key="2">
    <source>
        <dbReference type="EMBL" id="KAI6781982.1"/>
    </source>
</evidence>
<dbReference type="PANTHER" id="PTHR42943:SF2">
    <property type="entry name" value="GLUTATHIONE S-TRANSFERASE KAPPA 1"/>
    <property type="match status" value="1"/>
</dbReference>
<dbReference type="Proteomes" id="UP001055219">
    <property type="component" value="Unassembled WGS sequence"/>
</dbReference>
<dbReference type="GO" id="GO:0004364">
    <property type="term" value="F:glutathione transferase activity"/>
    <property type="evidence" value="ECO:0007669"/>
    <property type="project" value="TreeGrafter"/>
</dbReference>
<name>A0A9Q0BDK3_9HYPO</name>
<dbReference type="InterPro" id="IPR051924">
    <property type="entry name" value="GST_Kappa/NadH"/>
</dbReference>
<dbReference type="EMBL" id="JAGIXG020000016">
    <property type="protein sequence ID" value="KAI6781982.1"/>
    <property type="molecule type" value="Genomic_DNA"/>
</dbReference>
<dbReference type="Gene3D" id="3.40.30.10">
    <property type="entry name" value="Glutaredoxin"/>
    <property type="match status" value="1"/>
</dbReference>
<dbReference type="GO" id="GO:0005777">
    <property type="term" value="C:peroxisome"/>
    <property type="evidence" value="ECO:0007669"/>
    <property type="project" value="TreeGrafter"/>
</dbReference>
<gene>
    <name evidence="2" type="ORF">J7T54_003401</name>
</gene>
<dbReference type="GO" id="GO:0006749">
    <property type="term" value="P:glutathione metabolic process"/>
    <property type="evidence" value="ECO:0007669"/>
    <property type="project" value="TreeGrafter"/>
</dbReference>